<name>A0AAJ1X5C7_9RHOB</name>
<dbReference type="AlphaFoldDB" id="A0AAJ1X5C7"/>
<sequence length="654" mass="71721">MTTVEIEPWEPEETVGKLWHTYASRLDAPSVHDGARVGLSEVGGRLAVLFRGLGGAHAVEIKPVAEEISHHRLSWRRKLGTWADTAPRASFDGAALRLPESLAVFPAREANAALYIWLAACTAQAAPAAKLPEDPLQADLMALHHAQITVRAALAEAPGFAPLYGDLCGATLSLRRVPHLPRVEAALEAVTRTLLGDDSPLSGDLAQDMRAAIETGDVSAFTAPRRYRPLRPVPLWPDLRELHTSYTTAVDSPDTEGKPEAPAEGPARRARRRKSDQAERQDSLILHKFESILSFAQFMNINRRIDEDDEDDAGKAADDQDEIGLGQISKAPATRLKLHLDLAPEDVDREALSDVQTYPEWDVRTGVYLPAHARVLATTIDAASETAAFRHDPRARARIKAVKRQFEALRPGRISTPGHPDGDELDTDRAVRAQVDFAATGEGTDRVWRQTRAEKRDLAVSILLDVSRSTESAIPGHGHDGRTVIDVEREALAAFAWGLDACGDDFAIHAFSSLRRQRVYVQTAKAFGAPMSSLVEARIASLKPGFYTRLGAAMRHVSAELSRQPRKRRLLLVITDGKPNDLDHYEGRHGIEDSRMAVREARRAGHAVFGITVDRNAKSWFPRIFGQGGFAVVPNPDKLTATLPRIYRELVGAG</sequence>
<dbReference type="Pfam" id="PF00092">
    <property type="entry name" value="VWA"/>
    <property type="match status" value="1"/>
</dbReference>
<dbReference type="PANTHER" id="PTHR41248:SF1">
    <property type="entry name" value="NORD PROTEIN"/>
    <property type="match status" value="1"/>
</dbReference>
<accession>A0AAJ1X5C7</accession>
<dbReference type="EMBL" id="JANFFA010000003">
    <property type="protein sequence ID" value="MDQ2095123.1"/>
    <property type="molecule type" value="Genomic_DNA"/>
</dbReference>
<dbReference type="CDD" id="cd01454">
    <property type="entry name" value="vWA_norD_type"/>
    <property type="match status" value="1"/>
</dbReference>
<dbReference type="FunFam" id="3.40.50.410:FF:000106">
    <property type="entry name" value="Nitric oxide reductase D protein"/>
    <property type="match status" value="1"/>
</dbReference>
<dbReference type="Gene3D" id="3.40.50.410">
    <property type="entry name" value="von Willebrand factor, type A domain"/>
    <property type="match status" value="1"/>
</dbReference>
<reference evidence="3" key="2">
    <citation type="submission" date="2023-04" db="EMBL/GenBank/DDBJ databases">
        <title>'Rhodoalgimonas zhirmunskyi' gen. nov., isolated from a red alga.</title>
        <authorList>
            <person name="Nedashkovskaya O.I."/>
            <person name="Otstavnykh N.Y."/>
            <person name="Bystritskaya E.P."/>
            <person name="Balabanova L.A."/>
            <person name="Isaeva M.P."/>
        </authorList>
    </citation>
    <scope>NUCLEOTIDE SEQUENCE</scope>
    <source>
        <strain evidence="3">10Alg 79</strain>
    </source>
</reference>
<evidence type="ECO:0000256" key="1">
    <source>
        <dbReference type="SAM" id="MobiDB-lite"/>
    </source>
</evidence>
<evidence type="ECO:0000259" key="2">
    <source>
        <dbReference type="PROSITE" id="PS50234"/>
    </source>
</evidence>
<dbReference type="RefSeq" id="WP_317626725.1">
    <property type="nucleotide sequence ID" value="NZ_JANFFA010000003.1"/>
</dbReference>
<dbReference type="InterPro" id="IPR036465">
    <property type="entry name" value="vWFA_dom_sf"/>
</dbReference>
<organism evidence="3 4">
    <name type="scientific">Rhodalgimonas zhirmunskyi</name>
    <dbReference type="NCBI Taxonomy" id="2964767"/>
    <lineage>
        <taxon>Bacteria</taxon>
        <taxon>Pseudomonadati</taxon>
        <taxon>Pseudomonadota</taxon>
        <taxon>Alphaproteobacteria</taxon>
        <taxon>Rhodobacterales</taxon>
        <taxon>Roseobacteraceae</taxon>
        <taxon>Rhodalgimonas</taxon>
    </lineage>
</organism>
<dbReference type="InterPro" id="IPR002035">
    <property type="entry name" value="VWF_A"/>
</dbReference>
<evidence type="ECO:0000313" key="4">
    <source>
        <dbReference type="Proteomes" id="UP001227162"/>
    </source>
</evidence>
<gene>
    <name evidence="3" type="ORF">NOI20_13450</name>
</gene>
<dbReference type="SUPFAM" id="SSF53300">
    <property type="entry name" value="vWA-like"/>
    <property type="match status" value="1"/>
</dbReference>
<evidence type="ECO:0000313" key="3">
    <source>
        <dbReference type="EMBL" id="MDQ2095123.1"/>
    </source>
</evidence>
<reference evidence="3" key="1">
    <citation type="submission" date="2022-07" db="EMBL/GenBank/DDBJ databases">
        <authorList>
            <person name="Otstavnykh N."/>
            <person name="Isaeva M."/>
            <person name="Bystritskaya E."/>
        </authorList>
    </citation>
    <scope>NUCLEOTIDE SEQUENCE</scope>
    <source>
        <strain evidence="3">10Alg 79</strain>
    </source>
</reference>
<feature type="region of interest" description="Disordered" evidence="1">
    <location>
        <begin position="308"/>
        <end position="327"/>
    </location>
</feature>
<dbReference type="Proteomes" id="UP001227162">
    <property type="component" value="Unassembled WGS sequence"/>
</dbReference>
<protein>
    <submittedName>
        <fullName evidence="3">VWA domain-containing protein</fullName>
    </submittedName>
</protein>
<keyword evidence="4" id="KW-1185">Reference proteome</keyword>
<comment type="caution">
    <text evidence="3">The sequence shown here is derived from an EMBL/GenBank/DDBJ whole genome shotgun (WGS) entry which is preliminary data.</text>
</comment>
<dbReference type="PROSITE" id="PS50234">
    <property type="entry name" value="VWFA"/>
    <property type="match status" value="1"/>
</dbReference>
<dbReference type="InterPro" id="IPR051928">
    <property type="entry name" value="NorD/CobT"/>
</dbReference>
<feature type="domain" description="VWFA" evidence="2">
    <location>
        <begin position="459"/>
        <end position="650"/>
    </location>
</feature>
<proteinExistence type="predicted"/>
<dbReference type="SMART" id="SM00327">
    <property type="entry name" value="VWA"/>
    <property type="match status" value="1"/>
</dbReference>
<dbReference type="PANTHER" id="PTHR41248">
    <property type="entry name" value="NORD PROTEIN"/>
    <property type="match status" value="1"/>
</dbReference>
<feature type="region of interest" description="Disordered" evidence="1">
    <location>
        <begin position="247"/>
        <end position="280"/>
    </location>
</feature>